<dbReference type="EMBL" id="VSRR010001682">
    <property type="protein sequence ID" value="MPC27036.1"/>
    <property type="molecule type" value="Genomic_DNA"/>
</dbReference>
<protein>
    <submittedName>
        <fullName evidence="1">Uncharacterized protein</fullName>
    </submittedName>
</protein>
<reference evidence="1 2" key="1">
    <citation type="submission" date="2019-05" db="EMBL/GenBank/DDBJ databases">
        <title>Another draft genome of Portunus trituberculatus and its Hox gene families provides insights of decapod evolution.</title>
        <authorList>
            <person name="Jeong J.-H."/>
            <person name="Song I."/>
            <person name="Kim S."/>
            <person name="Choi T."/>
            <person name="Kim D."/>
            <person name="Ryu S."/>
            <person name="Kim W."/>
        </authorList>
    </citation>
    <scope>NUCLEOTIDE SEQUENCE [LARGE SCALE GENOMIC DNA]</scope>
    <source>
        <tissue evidence="1">Muscle</tissue>
    </source>
</reference>
<keyword evidence="2" id="KW-1185">Reference proteome</keyword>
<evidence type="ECO:0000313" key="2">
    <source>
        <dbReference type="Proteomes" id="UP000324222"/>
    </source>
</evidence>
<evidence type="ECO:0000313" key="1">
    <source>
        <dbReference type="EMBL" id="MPC27036.1"/>
    </source>
</evidence>
<dbReference type="AlphaFoldDB" id="A0A5B7E1M0"/>
<sequence length="117" mass="12534">MLSVDPLDLFTTLYTGQGQTHCGHFRRFYSQFPLISPPAVPPVARIAVQLMQSLGCPCHVSVQFPLRLTVSAVTSACGKTRYPIPAHSGPGPEQSVEYSGGIDPGLCAGPWFRAFSG</sequence>
<dbReference type="Proteomes" id="UP000324222">
    <property type="component" value="Unassembled WGS sequence"/>
</dbReference>
<gene>
    <name evidence="1" type="ORF">E2C01_020188</name>
</gene>
<proteinExistence type="predicted"/>
<comment type="caution">
    <text evidence="1">The sequence shown here is derived from an EMBL/GenBank/DDBJ whole genome shotgun (WGS) entry which is preliminary data.</text>
</comment>
<accession>A0A5B7E1M0</accession>
<organism evidence="1 2">
    <name type="scientific">Portunus trituberculatus</name>
    <name type="common">Swimming crab</name>
    <name type="synonym">Neptunus trituberculatus</name>
    <dbReference type="NCBI Taxonomy" id="210409"/>
    <lineage>
        <taxon>Eukaryota</taxon>
        <taxon>Metazoa</taxon>
        <taxon>Ecdysozoa</taxon>
        <taxon>Arthropoda</taxon>
        <taxon>Crustacea</taxon>
        <taxon>Multicrustacea</taxon>
        <taxon>Malacostraca</taxon>
        <taxon>Eumalacostraca</taxon>
        <taxon>Eucarida</taxon>
        <taxon>Decapoda</taxon>
        <taxon>Pleocyemata</taxon>
        <taxon>Brachyura</taxon>
        <taxon>Eubrachyura</taxon>
        <taxon>Portunoidea</taxon>
        <taxon>Portunidae</taxon>
        <taxon>Portuninae</taxon>
        <taxon>Portunus</taxon>
    </lineage>
</organism>
<name>A0A5B7E1M0_PORTR</name>